<dbReference type="PRINTS" id="PR01217">
    <property type="entry name" value="PRICHEXTENSN"/>
</dbReference>
<feature type="compositionally biased region" description="Basic and acidic residues" evidence="1">
    <location>
        <begin position="1"/>
        <end position="13"/>
    </location>
</feature>
<evidence type="ECO:0000313" key="3">
    <source>
        <dbReference type="EMBL" id="MBB6470710.1"/>
    </source>
</evidence>
<feature type="compositionally biased region" description="Basic and acidic residues" evidence="1">
    <location>
        <begin position="278"/>
        <end position="290"/>
    </location>
</feature>
<feature type="compositionally biased region" description="Low complexity" evidence="1">
    <location>
        <begin position="198"/>
        <end position="223"/>
    </location>
</feature>
<proteinExistence type="predicted"/>
<sequence>MDRDGTPRNHDEDPINQTGPLGMEWRDETDPPGDVLSDDWRDGHESGATVVADGIVSTGERYHLDVPGDPGRVAEDHGDDLGPEGHDGDWPGPDDTDAEDRRGFLGSGWRGDDGSEDEEGPNQNRRLILAMLAVVVLAVAGGWIVSSSASPAPEATCTAADCGATPPPVPGPTDDTEPDATTPPAVDPELTPEPTPSAPSGTPAAVPSGTRSQSAPDPTTAEPEPTRTRDRPADPPRSSAPPRDEREPRVEEEPTPTPPPSTSPPPPPTTKPPAPTPTEKERDGLLDWLF</sequence>
<gene>
    <name evidence="3" type="ORF">BJ992_000141</name>
</gene>
<keyword evidence="2" id="KW-0812">Transmembrane</keyword>
<keyword evidence="4" id="KW-1185">Reference proteome</keyword>
<feature type="compositionally biased region" description="Basic and acidic residues" evidence="1">
    <location>
        <begin position="224"/>
        <end position="234"/>
    </location>
</feature>
<organism evidence="3 4">
    <name type="scientific">Sphaerisporangium rubeum</name>
    <dbReference type="NCBI Taxonomy" id="321317"/>
    <lineage>
        <taxon>Bacteria</taxon>
        <taxon>Bacillati</taxon>
        <taxon>Actinomycetota</taxon>
        <taxon>Actinomycetes</taxon>
        <taxon>Streptosporangiales</taxon>
        <taxon>Streptosporangiaceae</taxon>
        <taxon>Sphaerisporangium</taxon>
    </lineage>
</organism>
<dbReference type="RefSeq" id="WP_184978026.1">
    <property type="nucleotide sequence ID" value="NZ_BAAALO010000006.1"/>
</dbReference>
<feature type="compositionally biased region" description="Basic and acidic residues" evidence="1">
    <location>
        <begin position="242"/>
        <end position="252"/>
    </location>
</feature>
<reference evidence="3 4" key="1">
    <citation type="submission" date="2020-08" db="EMBL/GenBank/DDBJ databases">
        <title>Sequencing the genomes of 1000 actinobacteria strains.</title>
        <authorList>
            <person name="Klenk H.-P."/>
        </authorList>
    </citation>
    <scope>NUCLEOTIDE SEQUENCE [LARGE SCALE GENOMIC DNA]</scope>
    <source>
        <strain evidence="3 4">DSM 44936</strain>
    </source>
</reference>
<protein>
    <submittedName>
        <fullName evidence="3">Uncharacterized protein</fullName>
    </submittedName>
</protein>
<keyword evidence="2" id="KW-0472">Membrane</keyword>
<keyword evidence="2" id="KW-1133">Transmembrane helix</keyword>
<dbReference type="Proteomes" id="UP000555564">
    <property type="component" value="Unassembled WGS sequence"/>
</dbReference>
<name>A0A7X0I916_9ACTN</name>
<evidence type="ECO:0000256" key="1">
    <source>
        <dbReference type="SAM" id="MobiDB-lite"/>
    </source>
</evidence>
<feature type="compositionally biased region" description="Pro residues" evidence="1">
    <location>
        <begin position="255"/>
        <end position="276"/>
    </location>
</feature>
<feature type="compositionally biased region" description="Basic and acidic residues" evidence="1">
    <location>
        <begin position="60"/>
        <end position="89"/>
    </location>
</feature>
<feature type="region of interest" description="Disordered" evidence="1">
    <location>
        <begin position="147"/>
        <end position="290"/>
    </location>
</feature>
<feature type="compositionally biased region" description="Low complexity" evidence="1">
    <location>
        <begin position="179"/>
        <end position="189"/>
    </location>
</feature>
<feature type="region of interest" description="Disordered" evidence="1">
    <location>
        <begin position="1"/>
        <end position="122"/>
    </location>
</feature>
<dbReference type="EMBL" id="JACHIU010000001">
    <property type="protein sequence ID" value="MBB6470710.1"/>
    <property type="molecule type" value="Genomic_DNA"/>
</dbReference>
<evidence type="ECO:0000256" key="2">
    <source>
        <dbReference type="SAM" id="Phobius"/>
    </source>
</evidence>
<evidence type="ECO:0000313" key="4">
    <source>
        <dbReference type="Proteomes" id="UP000555564"/>
    </source>
</evidence>
<dbReference type="AlphaFoldDB" id="A0A7X0I916"/>
<feature type="transmembrane region" description="Helical" evidence="2">
    <location>
        <begin position="127"/>
        <end position="145"/>
    </location>
</feature>
<comment type="caution">
    <text evidence="3">The sequence shown here is derived from an EMBL/GenBank/DDBJ whole genome shotgun (WGS) entry which is preliminary data.</text>
</comment>
<accession>A0A7X0I916</accession>